<feature type="region of interest" description="Disordered" evidence="1">
    <location>
        <begin position="251"/>
        <end position="285"/>
    </location>
</feature>
<comment type="caution">
    <text evidence="2">The sequence shown here is derived from an EMBL/GenBank/DDBJ whole genome shotgun (WGS) entry which is preliminary data.</text>
</comment>
<accession>A0ABW4XLB2</accession>
<name>A0ABW4XLB2_9GAMM</name>
<dbReference type="RefSeq" id="WP_345340155.1">
    <property type="nucleotide sequence ID" value="NZ_BAABLI010000014.1"/>
</dbReference>
<dbReference type="Proteomes" id="UP001597380">
    <property type="component" value="Unassembled WGS sequence"/>
</dbReference>
<sequence length="547" mass="60407">MAEQSNADKSSQLRAVVEVMANALNQCKPATLNRINEQAGFQPGTVADVIHQAHALIEESAPQSEPPAELHLLVSKIWEQSIALASATGSGKAAEQEPVPDEDVAKLTDIEALKKQYASLKKQLTATETQLKNKTHSEQLLQKNLGKARIEVATLKSSQLNTKMLQESAEKEKLHADQYHKQFEAAKTEIYHLCKQLEQLKADHKAEVAESAEELNVLKASLEEATEASGQAETTQQALVTKLETELSEAKQEITNLSSQLQDETTRADKAVESLSEQSDQGEKSLVEKATLKKQLEEVTGHLEEQKRINQSSEEETSTAKAQLEKTEKDLETLKAKFSELQALSKQQKTKIEQQVSKIEDVSKAANNVADLEEELAKAKQALSENADYQDRHRAAEESLKSLQAKADEAESAKQALEQKISDLSASLEKANEQSSASESEVAKLNDEVASLTKRLESIDADHEDERKQLSAKLRDYHAISSDKEELTQQLSDAEERFAKAMVAKESAVRERDRILTDIEVMSMKMSSPEDKGQLAGLLEKYQGDGA</sequence>
<dbReference type="SUPFAM" id="SSF57997">
    <property type="entry name" value="Tropomyosin"/>
    <property type="match status" value="1"/>
</dbReference>
<dbReference type="PANTHER" id="PTHR19327:SF0">
    <property type="entry name" value="GOLGIN SUBFAMILY A MEMBER 4"/>
    <property type="match status" value="1"/>
</dbReference>
<feature type="region of interest" description="Disordered" evidence="1">
    <location>
        <begin position="382"/>
        <end position="418"/>
    </location>
</feature>
<feature type="region of interest" description="Disordered" evidence="1">
    <location>
        <begin position="426"/>
        <end position="445"/>
    </location>
</feature>
<dbReference type="PANTHER" id="PTHR19327">
    <property type="entry name" value="GOLGIN"/>
    <property type="match status" value="1"/>
</dbReference>
<protein>
    <recommendedName>
        <fullName evidence="4">Chromosome partition protein Smc</fullName>
    </recommendedName>
</protein>
<dbReference type="Gene3D" id="1.20.5.340">
    <property type="match status" value="1"/>
</dbReference>
<keyword evidence="3" id="KW-1185">Reference proteome</keyword>
<feature type="region of interest" description="Disordered" evidence="1">
    <location>
        <begin position="526"/>
        <end position="547"/>
    </location>
</feature>
<feature type="compositionally biased region" description="Basic and acidic residues" evidence="1">
    <location>
        <begin position="389"/>
        <end position="412"/>
    </location>
</feature>
<evidence type="ECO:0000313" key="3">
    <source>
        <dbReference type="Proteomes" id="UP001597380"/>
    </source>
</evidence>
<evidence type="ECO:0008006" key="4">
    <source>
        <dbReference type="Google" id="ProtNLM"/>
    </source>
</evidence>
<proteinExistence type="predicted"/>
<feature type="region of interest" description="Disordered" evidence="1">
    <location>
        <begin position="303"/>
        <end position="326"/>
    </location>
</feature>
<reference evidence="3" key="1">
    <citation type="journal article" date="2019" name="Int. J. Syst. Evol. Microbiol.">
        <title>The Global Catalogue of Microorganisms (GCM) 10K type strain sequencing project: providing services to taxonomists for standard genome sequencing and annotation.</title>
        <authorList>
            <consortium name="The Broad Institute Genomics Platform"/>
            <consortium name="The Broad Institute Genome Sequencing Center for Infectious Disease"/>
            <person name="Wu L."/>
            <person name="Ma J."/>
        </authorList>
    </citation>
    <scope>NUCLEOTIDE SEQUENCE [LARGE SCALE GENOMIC DNA]</scope>
    <source>
        <strain evidence="3">CGMCC 1.10992</strain>
    </source>
</reference>
<evidence type="ECO:0000256" key="1">
    <source>
        <dbReference type="SAM" id="MobiDB-lite"/>
    </source>
</evidence>
<organism evidence="2 3">
    <name type="scientific">Corallincola platygyrae</name>
    <dbReference type="NCBI Taxonomy" id="1193278"/>
    <lineage>
        <taxon>Bacteria</taxon>
        <taxon>Pseudomonadati</taxon>
        <taxon>Pseudomonadota</taxon>
        <taxon>Gammaproteobacteria</taxon>
        <taxon>Alteromonadales</taxon>
        <taxon>Psychromonadaceae</taxon>
        <taxon>Corallincola</taxon>
    </lineage>
</organism>
<feature type="compositionally biased region" description="Polar residues" evidence="1">
    <location>
        <begin position="253"/>
        <end position="263"/>
    </location>
</feature>
<gene>
    <name evidence="2" type="ORF">ACFSJ3_07255</name>
</gene>
<evidence type="ECO:0000313" key="2">
    <source>
        <dbReference type="EMBL" id="MFD2095777.1"/>
    </source>
</evidence>
<dbReference type="EMBL" id="JBHUHT010000009">
    <property type="protein sequence ID" value="MFD2095777.1"/>
    <property type="molecule type" value="Genomic_DNA"/>
</dbReference>